<dbReference type="PRINTS" id="PR01185">
    <property type="entry name" value="INTEGRINA"/>
</dbReference>
<evidence type="ECO:0000256" key="2">
    <source>
        <dbReference type="ARBA" id="ARBA00022737"/>
    </source>
</evidence>
<dbReference type="GO" id="GO:0007229">
    <property type="term" value="P:integrin-mediated signaling pathway"/>
    <property type="evidence" value="ECO:0007669"/>
    <property type="project" value="TreeGrafter"/>
</dbReference>
<dbReference type="PANTHER" id="PTHR23220">
    <property type="entry name" value="INTEGRIN ALPHA"/>
    <property type="match status" value="1"/>
</dbReference>
<dbReference type="GO" id="GO:0098609">
    <property type="term" value="P:cell-cell adhesion"/>
    <property type="evidence" value="ECO:0007669"/>
    <property type="project" value="TreeGrafter"/>
</dbReference>
<dbReference type="GO" id="GO:0007160">
    <property type="term" value="P:cell-matrix adhesion"/>
    <property type="evidence" value="ECO:0007669"/>
    <property type="project" value="TreeGrafter"/>
</dbReference>
<dbReference type="GO" id="GO:0008305">
    <property type="term" value="C:integrin complex"/>
    <property type="evidence" value="ECO:0007669"/>
    <property type="project" value="InterPro"/>
</dbReference>
<comment type="caution">
    <text evidence="4">The sequence shown here is derived from an EMBL/GenBank/DDBJ whole genome shotgun (WGS) entry which is preliminary data.</text>
</comment>
<dbReference type="OrthoDB" id="9342475at2"/>
<dbReference type="RefSeq" id="WP_150949837.1">
    <property type="nucleotide sequence ID" value="NZ_VCMV01000078.1"/>
</dbReference>
<keyword evidence="1" id="KW-0732">Signal</keyword>
<dbReference type="InterPro" id="IPR028994">
    <property type="entry name" value="Integrin_alpha_N"/>
</dbReference>
<reference evidence="4 5" key="1">
    <citation type="journal article" date="2019" name="Microorganisms">
        <title>Genome Insights into the Novel Species Microvirga brassicacearum, a Rapeseed Endophyte with Biotechnological Potential.</title>
        <authorList>
            <person name="Jimenez-Gomez A."/>
            <person name="Saati-Santamaria Z."/>
            <person name="Igual J.M."/>
            <person name="Rivas R."/>
            <person name="Mateos P.F."/>
            <person name="Garcia-Fraile P."/>
        </authorList>
    </citation>
    <scope>NUCLEOTIDE SEQUENCE [LARGE SCALE GENOMIC DNA]</scope>
    <source>
        <strain evidence="4 5">CDVBN77</strain>
    </source>
</reference>
<organism evidence="4 5">
    <name type="scientific">Microvirga brassicacearum</name>
    <dbReference type="NCBI Taxonomy" id="2580413"/>
    <lineage>
        <taxon>Bacteria</taxon>
        <taxon>Pseudomonadati</taxon>
        <taxon>Pseudomonadota</taxon>
        <taxon>Alphaproteobacteria</taxon>
        <taxon>Hyphomicrobiales</taxon>
        <taxon>Methylobacteriaceae</taxon>
        <taxon>Microvirga</taxon>
    </lineage>
</organism>
<dbReference type="AlphaFoldDB" id="A0A5N3P3B8"/>
<dbReference type="GO" id="GO:0005178">
    <property type="term" value="F:integrin binding"/>
    <property type="evidence" value="ECO:0007669"/>
    <property type="project" value="TreeGrafter"/>
</dbReference>
<protein>
    <recommendedName>
        <fullName evidence="6">VCBS repeat-containing protein</fullName>
    </recommendedName>
</protein>
<dbReference type="GO" id="GO:0009897">
    <property type="term" value="C:external side of plasma membrane"/>
    <property type="evidence" value="ECO:0007669"/>
    <property type="project" value="TreeGrafter"/>
</dbReference>
<gene>
    <name evidence="4" type="ORF">FEZ63_24020</name>
</gene>
<evidence type="ECO:0008006" key="6">
    <source>
        <dbReference type="Google" id="ProtNLM"/>
    </source>
</evidence>
<keyword evidence="2" id="KW-0677">Repeat</keyword>
<accession>A0A5N3P3B8</accession>
<evidence type="ECO:0000313" key="4">
    <source>
        <dbReference type="EMBL" id="KAB0264217.1"/>
    </source>
</evidence>
<sequence length="212" mass="21851">MRITANWLGRIGQPRAEFGVEVAGAGDVDGDGFDDVIVGAYLWDGNESAEGAAFVYRGGSSGVESAPLWRGESNLVGWHFGRAVRGAGDVNGDGFADIIVGGPTFADSPDDGDFRPKAYVYLGSPTGPSATPDWEVQSPQLGDRFGRAVGTAGDVNGDGFDDVVVSAYFHDSPLDPAHIDAGGLAVYLGSATGLSTHHDWFVVSDDAGAGLG</sequence>
<dbReference type="Pfam" id="PF01839">
    <property type="entry name" value="FG-GAP"/>
    <property type="match status" value="3"/>
</dbReference>
<dbReference type="SMART" id="SM00191">
    <property type="entry name" value="Int_alpha"/>
    <property type="match status" value="3"/>
</dbReference>
<keyword evidence="3" id="KW-0325">Glycoprotein</keyword>
<evidence type="ECO:0000256" key="3">
    <source>
        <dbReference type="ARBA" id="ARBA00023180"/>
    </source>
</evidence>
<dbReference type="InterPro" id="IPR013519">
    <property type="entry name" value="Int_alpha_beta-p"/>
</dbReference>
<proteinExistence type="predicted"/>
<keyword evidence="5" id="KW-1185">Reference proteome</keyword>
<dbReference type="SUPFAM" id="SSF69318">
    <property type="entry name" value="Integrin alpha N-terminal domain"/>
    <property type="match status" value="2"/>
</dbReference>
<dbReference type="PANTHER" id="PTHR23220:SF133">
    <property type="entry name" value="INTEGRIN ALPHA-PS2"/>
    <property type="match status" value="1"/>
</dbReference>
<dbReference type="InterPro" id="IPR000413">
    <property type="entry name" value="Integrin_alpha"/>
</dbReference>
<dbReference type="Gene3D" id="2.130.10.130">
    <property type="entry name" value="Integrin alpha, N-terminal"/>
    <property type="match status" value="2"/>
</dbReference>
<dbReference type="Proteomes" id="UP000325684">
    <property type="component" value="Unassembled WGS sequence"/>
</dbReference>
<evidence type="ECO:0000256" key="1">
    <source>
        <dbReference type="ARBA" id="ARBA00022729"/>
    </source>
</evidence>
<name>A0A5N3P3B8_9HYPH</name>
<dbReference type="PROSITE" id="PS51470">
    <property type="entry name" value="FG_GAP"/>
    <property type="match status" value="3"/>
</dbReference>
<dbReference type="InterPro" id="IPR013517">
    <property type="entry name" value="FG-GAP"/>
</dbReference>
<evidence type="ECO:0000313" key="5">
    <source>
        <dbReference type="Proteomes" id="UP000325684"/>
    </source>
</evidence>
<dbReference type="GO" id="GO:0033627">
    <property type="term" value="P:cell adhesion mediated by integrin"/>
    <property type="evidence" value="ECO:0007669"/>
    <property type="project" value="TreeGrafter"/>
</dbReference>
<dbReference type="EMBL" id="VCMV01000078">
    <property type="protein sequence ID" value="KAB0264217.1"/>
    <property type="molecule type" value="Genomic_DNA"/>
</dbReference>